<keyword evidence="4" id="KW-0472">Membrane</keyword>
<proteinExistence type="inferred from homology"/>
<evidence type="ECO:0000256" key="5">
    <source>
        <dbReference type="ARBA" id="ARBA00034769"/>
    </source>
</evidence>
<dbReference type="OrthoDB" id="7951431at2759"/>
<gene>
    <name evidence="7" type="ORF">ANCDUO_02076</name>
</gene>
<evidence type="ECO:0000313" key="7">
    <source>
        <dbReference type="EMBL" id="KIH67595.1"/>
    </source>
</evidence>
<dbReference type="Gene3D" id="3.30.420.10">
    <property type="entry name" value="Ribonuclease H-like superfamily/Ribonuclease H"/>
    <property type="match status" value="1"/>
</dbReference>
<evidence type="ECO:0000256" key="1">
    <source>
        <dbReference type="ARBA" id="ARBA00004370"/>
    </source>
</evidence>
<name>A0A0C2H1G3_9BILA</name>
<evidence type="ECO:0000256" key="6">
    <source>
        <dbReference type="RuleBase" id="RU363126"/>
    </source>
</evidence>
<dbReference type="Pfam" id="PF01062">
    <property type="entry name" value="Bestrophin"/>
    <property type="match status" value="1"/>
</dbReference>
<keyword evidence="6" id="KW-0407">Ion channel</keyword>
<evidence type="ECO:0000313" key="8">
    <source>
        <dbReference type="Proteomes" id="UP000054047"/>
    </source>
</evidence>
<dbReference type="GO" id="GO:0034707">
    <property type="term" value="C:chloride channel complex"/>
    <property type="evidence" value="ECO:0007669"/>
    <property type="project" value="UniProtKB-KW"/>
</dbReference>
<evidence type="ECO:0000256" key="3">
    <source>
        <dbReference type="ARBA" id="ARBA00022989"/>
    </source>
</evidence>
<evidence type="ECO:0000256" key="2">
    <source>
        <dbReference type="ARBA" id="ARBA00022692"/>
    </source>
</evidence>
<evidence type="ECO:0000256" key="4">
    <source>
        <dbReference type="ARBA" id="ARBA00023136"/>
    </source>
</evidence>
<accession>A0A0C2H1G3</accession>
<dbReference type="InterPro" id="IPR000615">
    <property type="entry name" value="Bestrophin"/>
</dbReference>
<protein>
    <recommendedName>
        <fullName evidence="6">Bestrophin homolog</fullName>
    </recommendedName>
</protein>
<keyword evidence="6" id="KW-0813">Transport</keyword>
<comment type="subcellular location">
    <subcellularLocation>
        <location evidence="6">Cell membrane</location>
        <topology evidence="6">Multi-pass membrane protein</topology>
    </subcellularLocation>
    <subcellularLocation>
        <location evidence="1">Membrane</location>
    </subcellularLocation>
</comment>
<reference evidence="7 8" key="1">
    <citation type="submission" date="2013-12" db="EMBL/GenBank/DDBJ databases">
        <title>Draft genome of the parsitic nematode Ancylostoma duodenale.</title>
        <authorList>
            <person name="Mitreva M."/>
        </authorList>
    </citation>
    <scope>NUCLEOTIDE SEQUENCE [LARGE SCALE GENOMIC DNA]</scope>
    <source>
        <strain evidence="7 8">Zhejiang</strain>
    </source>
</reference>
<comment type="similarity">
    <text evidence="5 6">Belongs to the anion channel-forming bestrophin (TC 1.A.46) family. Calcium-sensitive chloride channel subfamily.</text>
</comment>
<dbReference type="GO" id="GO:0005254">
    <property type="term" value="F:chloride channel activity"/>
    <property type="evidence" value="ECO:0007669"/>
    <property type="project" value="UniProtKB-KW"/>
</dbReference>
<keyword evidence="6" id="KW-0869">Chloride channel</keyword>
<comment type="function">
    <text evidence="6">Forms chloride channels.</text>
</comment>
<keyword evidence="8" id="KW-1185">Reference proteome</keyword>
<dbReference type="PANTHER" id="PTHR10736">
    <property type="entry name" value="BESTROPHIN"/>
    <property type="match status" value="1"/>
</dbReference>
<organism evidence="7 8">
    <name type="scientific">Ancylostoma duodenale</name>
    <dbReference type="NCBI Taxonomy" id="51022"/>
    <lineage>
        <taxon>Eukaryota</taxon>
        <taxon>Metazoa</taxon>
        <taxon>Ecdysozoa</taxon>
        <taxon>Nematoda</taxon>
        <taxon>Chromadorea</taxon>
        <taxon>Rhabditida</taxon>
        <taxon>Rhabditina</taxon>
        <taxon>Rhabditomorpha</taxon>
        <taxon>Strongyloidea</taxon>
        <taxon>Ancylostomatidae</taxon>
        <taxon>Ancylostomatinae</taxon>
        <taxon>Ancylostoma</taxon>
    </lineage>
</organism>
<keyword evidence="6" id="KW-0868">Chloride</keyword>
<keyword evidence="6" id="KW-1003">Cell membrane</keyword>
<keyword evidence="2" id="KW-0812">Transmembrane</keyword>
<dbReference type="InterPro" id="IPR036397">
    <property type="entry name" value="RNaseH_sf"/>
</dbReference>
<sequence>MTAEYVRGRSELARMYRRNIVRYCELAQVLVFRDISMRTRRRFPTLDTVVAAEKDVRIDKIVYLEIVNDHPLPWATEHYENGHWILQQDGAFAHLVKSTQYWCLNNLADAPE</sequence>
<dbReference type="GO" id="GO:0003676">
    <property type="term" value="F:nucleic acid binding"/>
    <property type="evidence" value="ECO:0007669"/>
    <property type="project" value="InterPro"/>
</dbReference>
<dbReference type="InterPro" id="IPR021134">
    <property type="entry name" value="Bestrophin-like"/>
</dbReference>
<dbReference type="AlphaFoldDB" id="A0A0C2H1G3"/>
<dbReference type="GO" id="GO:0005886">
    <property type="term" value="C:plasma membrane"/>
    <property type="evidence" value="ECO:0007669"/>
    <property type="project" value="UniProtKB-SubCell"/>
</dbReference>
<keyword evidence="3" id="KW-1133">Transmembrane helix</keyword>
<keyword evidence="6" id="KW-0406">Ion transport</keyword>
<dbReference type="PANTHER" id="PTHR10736:SF61">
    <property type="entry name" value="BESTROPHIN HOMOLOG 24"/>
    <property type="match status" value="1"/>
</dbReference>
<dbReference type="EMBL" id="KN726636">
    <property type="protein sequence ID" value="KIH67595.1"/>
    <property type="molecule type" value="Genomic_DNA"/>
</dbReference>
<dbReference type="Proteomes" id="UP000054047">
    <property type="component" value="Unassembled WGS sequence"/>
</dbReference>